<keyword evidence="2" id="KW-0808">Transferase</keyword>
<gene>
    <name evidence="2" type="ORF">ATL39_2681</name>
</gene>
<dbReference type="EMBL" id="RAPK01000010">
    <property type="protein sequence ID" value="RKD71285.1"/>
    <property type="molecule type" value="Genomic_DNA"/>
</dbReference>
<dbReference type="GO" id="GO:0016301">
    <property type="term" value="F:kinase activity"/>
    <property type="evidence" value="ECO:0007669"/>
    <property type="project" value="UniProtKB-KW"/>
</dbReference>
<dbReference type="RefSeq" id="WP_120193828.1">
    <property type="nucleotide sequence ID" value="NZ_RAPK01000010.1"/>
</dbReference>
<evidence type="ECO:0000313" key="3">
    <source>
        <dbReference type="Proteomes" id="UP000285120"/>
    </source>
</evidence>
<protein>
    <submittedName>
        <fullName evidence="2">Putative NBD/HSP70 family sugar kinase</fullName>
    </submittedName>
</protein>
<dbReference type="Gene3D" id="3.30.420.40">
    <property type="match status" value="2"/>
</dbReference>
<dbReference type="OrthoDB" id="9795247at2"/>
<evidence type="ECO:0000256" key="1">
    <source>
        <dbReference type="ARBA" id="ARBA00006479"/>
    </source>
</evidence>
<dbReference type="AlphaFoldDB" id="A0A419V018"/>
<keyword evidence="3" id="KW-1185">Reference proteome</keyword>
<dbReference type="Proteomes" id="UP000285120">
    <property type="component" value="Unassembled WGS sequence"/>
</dbReference>
<dbReference type="PANTHER" id="PTHR18964:SF170">
    <property type="entry name" value="SUGAR KINASE"/>
    <property type="match status" value="1"/>
</dbReference>
<reference evidence="2 3" key="1">
    <citation type="submission" date="2018-09" db="EMBL/GenBank/DDBJ databases">
        <title>Genomic Encyclopedia of Archaeal and Bacterial Type Strains, Phase II (KMG-II): from individual species to whole genera.</title>
        <authorList>
            <person name="Goeker M."/>
        </authorList>
    </citation>
    <scope>NUCLEOTIDE SEQUENCE [LARGE SCALE GENOMIC DNA]</scope>
    <source>
        <strain evidence="2 3">DSM 17008</strain>
    </source>
</reference>
<keyword evidence="2" id="KW-0418">Kinase</keyword>
<dbReference type="InterPro" id="IPR000600">
    <property type="entry name" value="ROK"/>
</dbReference>
<comment type="caution">
    <text evidence="2">The sequence shown here is derived from an EMBL/GenBank/DDBJ whole genome shotgun (WGS) entry which is preliminary data.</text>
</comment>
<dbReference type="PANTHER" id="PTHR18964">
    <property type="entry name" value="ROK (REPRESSOR, ORF, KINASE) FAMILY"/>
    <property type="match status" value="1"/>
</dbReference>
<sequence>MPDILVFDIGGTYVKHGIVNEKAEMKKSDKYRTPETLEELINSIRRIWDKSGAVQGAAVSAPGAVGEDGIIYGTSALPYFHGPNIKAAVQTSLQCPVYLENDANCAAYAEVWNGAGADRKNIIVMTIGTGIGGAVIKNRELHKGAHLHGGEFGYMLTNWSSPNPKTWSETASMGALVDKVNQKKSPGGDTLTGQDVYRLAEEGDVVCKEAIANFYRDLAAGIYNIQYVYDPEVILIGGGISERESAVEEIQRAVDKLVHSIPDATITPKVLPCSYRQHANIIGAAYGFFNHL</sequence>
<name>A0A419V018_9BACL</name>
<dbReference type="SUPFAM" id="SSF53067">
    <property type="entry name" value="Actin-like ATPase domain"/>
    <property type="match status" value="1"/>
</dbReference>
<accession>A0A419V018</accession>
<dbReference type="InterPro" id="IPR043129">
    <property type="entry name" value="ATPase_NBD"/>
</dbReference>
<evidence type="ECO:0000313" key="2">
    <source>
        <dbReference type="EMBL" id="RKD71285.1"/>
    </source>
</evidence>
<proteinExistence type="inferred from homology"/>
<dbReference type="CDD" id="cd24152">
    <property type="entry name" value="ASKHA_NBD_ROK-like"/>
    <property type="match status" value="1"/>
</dbReference>
<dbReference type="Pfam" id="PF00480">
    <property type="entry name" value="ROK"/>
    <property type="match status" value="1"/>
</dbReference>
<comment type="similarity">
    <text evidence="1">Belongs to the ROK (NagC/XylR) family.</text>
</comment>
<organism evidence="2 3">
    <name type="scientific">Sinobaca qinghaiensis</name>
    <dbReference type="NCBI Taxonomy" id="342944"/>
    <lineage>
        <taxon>Bacteria</taxon>
        <taxon>Bacillati</taxon>
        <taxon>Bacillota</taxon>
        <taxon>Bacilli</taxon>
        <taxon>Bacillales</taxon>
        <taxon>Sporolactobacillaceae</taxon>
        <taxon>Sinobaca</taxon>
    </lineage>
</organism>